<evidence type="ECO:0000313" key="10">
    <source>
        <dbReference type="Proteomes" id="UP000182264"/>
    </source>
</evidence>
<sequence length="479" mass="53454">MSIDGKVAVSSHDWRANFRARALSDRVVLVSDHGSWMFVSRQELAALHACRADAELLARLERRGLLRTPDNQQDLEQALERWRAPHLRGAALHIVVTTRRCNLACRYCHASSTPENGPLQDLDAPTAEKIVDFAFHSPVPSLAIEFQGGESLLNLDAVRHTVIVARERARQTGKKVRFSLVSNLTLLTPSTLDYLKENQIGLSTSVDGPPAIHDRNRPFCSGCGSYRQVMAAVQQVRQAGCHAGFLMVLTPASLPHYKEIVDHHLSLGIDILCLNPAQALGRGRDDSHISDFDAYLDCYRKILDYTFALLYEGVVVTERFLLLALQKVVDCSDVGFADFRNPCGAVFSQLAYDVNGDIYPCDEARSFPEFRLGNVALDTYEKIVHLQKARDLVRASIPSAPLCRDCAYEPYCGLCPVMSYAEGRGLTPVPPDDFRCRLTRFLFDFVFEKMASDPEQLNALMRYQALRGGLQKARAELRG</sequence>
<evidence type="ECO:0000256" key="2">
    <source>
        <dbReference type="ARBA" id="ARBA00022691"/>
    </source>
</evidence>
<dbReference type="Pfam" id="PF04055">
    <property type="entry name" value="Radical_SAM"/>
    <property type="match status" value="1"/>
</dbReference>
<comment type="similarity">
    <text evidence="6">Belongs to the radical SAM superfamily. Anaerobic sulfatase-maturating enzyme family.</text>
</comment>
<evidence type="ECO:0000256" key="4">
    <source>
        <dbReference type="ARBA" id="ARBA00023004"/>
    </source>
</evidence>
<comment type="cofactor">
    <cofactor evidence="1">
        <name>[4Fe-4S] cluster</name>
        <dbReference type="ChEBI" id="CHEBI:49883"/>
    </cofactor>
</comment>
<keyword evidence="2" id="KW-0949">S-adenosyl-L-methionine</keyword>
<organism evidence="9 10">
    <name type="scientific">Syntrophotalea acetylenica</name>
    <name type="common">Pelobacter acetylenicus</name>
    <dbReference type="NCBI Taxonomy" id="29542"/>
    <lineage>
        <taxon>Bacteria</taxon>
        <taxon>Pseudomonadati</taxon>
        <taxon>Thermodesulfobacteriota</taxon>
        <taxon>Desulfuromonadia</taxon>
        <taxon>Desulfuromonadales</taxon>
        <taxon>Syntrophotaleaceae</taxon>
        <taxon>Syntrophotalea</taxon>
    </lineage>
</organism>
<dbReference type="Pfam" id="PF13186">
    <property type="entry name" value="SPASM"/>
    <property type="match status" value="1"/>
</dbReference>
<dbReference type="PANTHER" id="PTHR43273:SF3">
    <property type="entry name" value="ANAEROBIC SULFATASE-MATURATING ENZYME HOMOLOG ASLB-RELATED"/>
    <property type="match status" value="1"/>
</dbReference>
<evidence type="ECO:0000256" key="1">
    <source>
        <dbReference type="ARBA" id="ARBA00001966"/>
    </source>
</evidence>
<reference evidence="9 10" key="1">
    <citation type="journal article" date="2017" name="Genome Announc.">
        <title>Complete Genome Sequences of Two Acetylene-Fermenting Pelobacter acetylenicus Strains.</title>
        <authorList>
            <person name="Sutton J.M."/>
            <person name="Baesman S.M."/>
            <person name="Fierst J.L."/>
            <person name="Poret-Peterson A.T."/>
            <person name="Oremland R.S."/>
            <person name="Dunlap D.S."/>
            <person name="Akob D.M."/>
        </authorList>
    </citation>
    <scope>NUCLEOTIDE SEQUENCE [LARGE SCALE GENOMIC DNA]</scope>
    <source>
        <strain evidence="9 10">DSM 3247</strain>
    </source>
</reference>
<dbReference type="InterPro" id="IPR058240">
    <property type="entry name" value="rSAM_sf"/>
</dbReference>
<dbReference type="EMBL" id="CP015518">
    <property type="protein sequence ID" value="APG24428.1"/>
    <property type="molecule type" value="Genomic_DNA"/>
</dbReference>
<dbReference type="PANTHER" id="PTHR43273">
    <property type="entry name" value="ANAEROBIC SULFATASE-MATURATING ENZYME HOMOLOG ASLB-RELATED"/>
    <property type="match status" value="1"/>
</dbReference>
<evidence type="ECO:0000256" key="6">
    <source>
        <dbReference type="ARBA" id="ARBA00023601"/>
    </source>
</evidence>
<dbReference type="KEGG" id="pace:A6070_13460"/>
<dbReference type="InterPro" id="IPR023867">
    <property type="entry name" value="Sulphatase_maturase_rSAM"/>
</dbReference>
<feature type="domain" description="4Fe4S-binding SPASM" evidence="8">
    <location>
        <begin position="343"/>
        <end position="406"/>
    </location>
</feature>
<dbReference type="OrthoDB" id="308557at2"/>
<evidence type="ECO:0000256" key="5">
    <source>
        <dbReference type="ARBA" id="ARBA00023014"/>
    </source>
</evidence>
<dbReference type="InterPro" id="IPR013785">
    <property type="entry name" value="Aldolase_TIM"/>
</dbReference>
<dbReference type="SFLD" id="SFLDG01067">
    <property type="entry name" value="SPASM/twitch_domain_containing"/>
    <property type="match status" value="1"/>
</dbReference>
<dbReference type="SFLD" id="SFLDG01384">
    <property type="entry name" value="thioether_bond_formation_requi"/>
    <property type="match status" value="1"/>
</dbReference>
<feature type="domain" description="Radical SAM core" evidence="7">
    <location>
        <begin position="95"/>
        <end position="251"/>
    </location>
</feature>
<dbReference type="SFLD" id="SFLDG01386">
    <property type="entry name" value="main_SPASM_domain-containing"/>
    <property type="match status" value="1"/>
</dbReference>
<keyword evidence="4" id="KW-0408">Iron</keyword>
<dbReference type="RefSeq" id="WP_072286268.1">
    <property type="nucleotide sequence ID" value="NZ_CP015455.1"/>
</dbReference>
<dbReference type="AlphaFoldDB" id="A0A1L3GFG4"/>
<dbReference type="GO" id="GO:0051536">
    <property type="term" value="F:iron-sulfur cluster binding"/>
    <property type="evidence" value="ECO:0007669"/>
    <property type="project" value="UniProtKB-KW"/>
</dbReference>
<keyword evidence="5" id="KW-0411">Iron-sulfur</keyword>
<accession>A0A1L3GFG4</accession>
<dbReference type="GO" id="GO:0046872">
    <property type="term" value="F:metal ion binding"/>
    <property type="evidence" value="ECO:0007669"/>
    <property type="project" value="UniProtKB-KW"/>
</dbReference>
<evidence type="ECO:0000259" key="8">
    <source>
        <dbReference type="Pfam" id="PF13186"/>
    </source>
</evidence>
<keyword evidence="3" id="KW-0479">Metal-binding</keyword>
<dbReference type="NCBIfam" id="TIGR04085">
    <property type="entry name" value="rSAM_more_4Fe4S"/>
    <property type="match status" value="1"/>
</dbReference>
<dbReference type="STRING" id="29542.A6070_13460"/>
<proteinExistence type="inferred from homology"/>
<dbReference type="SFLD" id="SFLDS00029">
    <property type="entry name" value="Radical_SAM"/>
    <property type="match status" value="1"/>
</dbReference>
<dbReference type="InterPro" id="IPR023885">
    <property type="entry name" value="4Fe4S-binding_SPASM_dom"/>
</dbReference>
<evidence type="ECO:0000313" key="9">
    <source>
        <dbReference type="EMBL" id="APG24428.1"/>
    </source>
</evidence>
<protein>
    <recommendedName>
        <fullName evidence="11">Radical SAM domain protein</fullName>
    </recommendedName>
</protein>
<dbReference type="Proteomes" id="UP000182264">
    <property type="component" value="Chromosome"/>
</dbReference>
<keyword evidence="10" id="KW-1185">Reference proteome</keyword>
<name>A0A1L3GFG4_SYNAC</name>
<evidence type="ECO:0000256" key="3">
    <source>
        <dbReference type="ARBA" id="ARBA00022723"/>
    </source>
</evidence>
<dbReference type="InterPro" id="IPR007197">
    <property type="entry name" value="rSAM"/>
</dbReference>
<evidence type="ECO:0000259" key="7">
    <source>
        <dbReference type="Pfam" id="PF04055"/>
    </source>
</evidence>
<evidence type="ECO:0008006" key="11">
    <source>
        <dbReference type="Google" id="ProtNLM"/>
    </source>
</evidence>
<gene>
    <name evidence="9" type="ORF">A7E75_04815</name>
</gene>
<dbReference type="SUPFAM" id="SSF102114">
    <property type="entry name" value="Radical SAM enzymes"/>
    <property type="match status" value="1"/>
</dbReference>
<dbReference type="Gene3D" id="3.20.20.70">
    <property type="entry name" value="Aldolase class I"/>
    <property type="match status" value="1"/>
</dbReference>
<dbReference type="CDD" id="cd01335">
    <property type="entry name" value="Radical_SAM"/>
    <property type="match status" value="1"/>
</dbReference>
<dbReference type="GO" id="GO:0016491">
    <property type="term" value="F:oxidoreductase activity"/>
    <property type="evidence" value="ECO:0007669"/>
    <property type="project" value="InterPro"/>
</dbReference>